<dbReference type="InterPro" id="IPR005301">
    <property type="entry name" value="MOB_kinase_act_fam"/>
</dbReference>
<feature type="binding site" evidence="1">
    <location>
        <position position="177"/>
    </location>
    <ligand>
        <name>Zn(2+)</name>
        <dbReference type="ChEBI" id="CHEBI:29105"/>
    </ligand>
</feature>
<evidence type="ECO:0000256" key="1">
    <source>
        <dbReference type="PIRSR" id="PIRSR605301-1"/>
    </source>
</evidence>
<organism evidence="3 4">
    <name type="scientific">Leucosporidium creatinivorum</name>
    <dbReference type="NCBI Taxonomy" id="106004"/>
    <lineage>
        <taxon>Eukaryota</taxon>
        <taxon>Fungi</taxon>
        <taxon>Dikarya</taxon>
        <taxon>Basidiomycota</taxon>
        <taxon>Pucciniomycotina</taxon>
        <taxon>Microbotryomycetes</taxon>
        <taxon>Leucosporidiales</taxon>
        <taxon>Leucosporidium</taxon>
    </lineage>
</organism>
<sequence>MTARLLRGSPYIPPLDPLSPVPQYSDYSASSFQPSCFLNALVQRDPADVERIAAVPVDEQEGEGREMVEVDVWVLEQLRRLALDQSIWVAKLAEECTPTTCPEMRANEWLYLCAAHQPPLSCCAIDYTVHTLDGSVSLLNSTKYFPSRLQVPSSSLRFLPAVARRLYRSFGHAFFHHRPLFDSLESQTSLYQRFLALNASYDLIDQELMVIPTVWEEEGGEEMEGEREGEGEGEGRGRGRAPRRRRRACRRGGRRGCWSILVFQCCGGKELGEREDEERPLR</sequence>
<keyword evidence="1" id="KW-0479">Metal-binding</keyword>
<protein>
    <submittedName>
        <fullName evidence="3">Mob1/phocein</fullName>
    </submittedName>
</protein>
<dbReference type="Gene3D" id="1.20.140.30">
    <property type="entry name" value="MOB kinase activator"/>
    <property type="match status" value="1"/>
</dbReference>
<dbReference type="InParanoid" id="A0A1Y2ESJ6"/>
<feature type="region of interest" description="Disordered" evidence="2">
    <location>
        <begin position="219"/>
        <end position="252"/>
    </location>
</feature>
<feature type="binding site" evidence="1">
    <location>
        <position position="96"/>
    </location>
    <ligand>
        <name>Zn(2+)</name>
        <dbReference type="ChEBI" id="CHEBI:29105"/>
    </ligand>
</feature>
<evidence type="ECO:0000256" key="2">
    <source>
        <dbReference type="SAM" id="MobiDB-lite"/>
    </source>
</evidence>
<comment type="caution">
    <text evidence="3">The sequence shown here is derived from an EMBL/GenBank/DDBJ whole genome shotgun (WGS) entry which is preliminary data.</text>
</comment>
<reference evidence="3 4" key="1">
    <citation type="submission" date="2016-07" db="EMBL/GenBank/DDBJ databases">
        <title>Pervasive Adenine N6-methylation of Active Genes in Fungi.</title>
        <authorList>
            <consortium name="DOE Joint Genome Institute"/>
            <person name="Mondo S.J."/>
            <person name="Dannebaum R.O."/>
            <person name="Kuo R.C."/>
            <person name="Labutti K."/>
            <person name="Haridas S."/>
            <person name="Kuo A."/>
            <person name="Salamov A."/>
            <person name="Ahrendt S.R."/>
            <person name="Lipzen A."/>
            <person name="Sullivan W."/>
            <person name="Andreopoulos W.B."/>
            <person name="Clum A."/>
            <person name="Lindquist E."/>
            <person name="Daum C."/>
            <person name="Ramamoorthy G.K."/>
            <person name="Gryganskyi A."/>
            <person name="Culley D."/>
            <person name="Magnuson J.K."/>
            <person name="James T.Y."/>
            <person name="O'Malley M.A."/>
            <person name="Stajich J.E."/>
            <person name="Spatafora J.W."/>
            <person name="Visel A."/>
            <person name="Grigoriev I.V."/>
        </authorList>
    </citation>
    <scope>NUCLEOTIDE SEQUENCE [LARGE SCALE GENOMIC DNA]</scope>
    <source>
        <strain evidence="3 4">62-1032</strain>
    </source>
</reference>
<gene>
    <name evidence="3" type="ORF">BCR35DRAFT_293522</name>
</gene>
<dbReference type="Proteomes" id="UP000193467">
    <property type="component" value="Unassembled WGS sequence"/>
</dbReference>
<dbReference type="AlphaFoldDB" id="A0A1Y2ESJ6"/>
<evidence type="ECO:0000313" key="4">
    <source>
        <dbReference type="Proteomes" id="UP000193467"/>
    </source>
</evidence>
<evidence type="ECO:0000313" key="3">
    <source>
        <dbReference type="EMBL" id="ORY73825.1"/>
    </source>
</evidence>
<dbReference type="SMART" id="SM01388">
    <property type="entry name" value="Mob1_phocein"/>
    <property type="match status" value="1"/>
</dbReference>
<dbReference type="PANTHER" id="PTHR22599">
    <property type="entry name" value="MPS ONE BINDER KINASE ACTIVATOR-LIKE MOB"/>
    <property type="match status" value="1"/>
</dbReference>
<feature type="binding site" evidence="1">
    <location>
        <position position="172"/>
    </location>
    <ligand>
        <name>Zn(2+)</name>
        <dbReference type="ChEBI" id="CHEBI:29105"/>
    </ligand>
</feature>
<dbReference type="Pfam" id="PF03637">
    <property type="entry name" value="Mob1_phocein"/>
    <property type="match status" value="1"/>
</dbReference>
<proteinExistence type="predicted"/>
<feature type="compositionally biased region" description="Basic and acidic residues" evidence="2">
    <location>
        <begin position="226"/>
        <end position="237"/>
    </location>
</feature>
<name>A0A1Y2ESJ6_9BASI</name>
<feature type="binding site" evidence="1">
    <location>
        <position position="101"/>
    </location>
    <ligand>
        <name>Zn(2+)</name>
        <dbReference type="ChEBI" id="CHEBI:29105"/>
    </ligand>
</feature>
<accession>A0A1Y2ESJ6</accession>
<dbReference type="EMBL" id="MCGR01000044">
    <property type="protein sequence ID" value="ORY73825.1"/>
    <property type="molecule type" value="Genomic_DNA"/>
</dbReference>
<dbReference type="InterPro" id="IPR036703">
    <property type="entry name" value="MOB_kinase_act_sf"/>
</dbReference>
<feature type="compositionally biased region" description="Basic residues" evidence="2">
    <location>
        <begin position="238"/>
        <end position="252"/>
    </location>
</feature>
<dbReference type="OrthoDB" id="10262609at2759"/>
<dbReference type="SUPFAM" id="SSF101152">
    <property type="entry name" value="Mob1/phocein"/>
    <property type="match status" value="1"/>
</dbReference>
<keyword evidence="1" id="KW-0862">Zinc</keyword>
<keyword evidence="4" id="KW-1185">Reference proteome</keyword>
<dbReference type="STRING" id="106004.A0A1Y2ESJ6"/>